<gene>
    <name evidence="2" type="ORF">BGAL_0061g00120</name>
</gene>
<proteinExistence type="predicted"/>
<protein>
    <submittedName>
        <fullName evidence="2">Uncharacterized protein</fullName>
    </submittedName>
</protein>
<evidence type="ECO:0000313" key="3">
    <source>
        <dbReference type="Proteomes" id="UP000308671"/>
    </source>
</evidence>
<evidence type="ECO:0000313" key="2">
    <source>
        <dbReference type="EMBL" id="THV53036.1"/>
    </source>
</evidence>
<name>A0A4V4HVF4_9HELO</name>
<dbReference type="Proteomes" id="UP000308671">
    <property type="component" value="Unassembled WGS sequence"/>
</dbReference>
<sequence>MSKIASLLSPDYPLKSYLFGLFILALLVIWAYVQNRRTMLRRKVAKSDLVSCRYPGHLEKMHGIRDTKPTEKPKKIQCPSIFQRIKNAISWDGGDGRRLWKEYPAEPILNESSMRALLKVEGDLLRVVFPEDNVPERSKHSKSQAATSKFRSKISPTTQSDIVYEHKVFGPSIAQEKADASAVCRVKILTANSCDPFTYIKSHDTEDKILELVGNELVS</sequence>
<evidence type="ECO:0000256" key="1">
    <source>
        <dbReference type="SAM" id="Phobius"/>
    </source>
</evidence>
<keyword evidence="3" id="KW-1185">Reference proteome</keyword>
<dbReference type="AlphaFoldDB" id="A0A4V4HVF4"/>
<keyword evidence="1" id="KW-0812">Transmembrane</keyword>
<keyword evidence="1" id="KW-0472">Membrane</keyword>
<dbReference type="OrthoDB" id="3529580at2759"/>
<accession>A0A4V4HVF4</accession>
<comment type="caution">
    <text evidence="2">The sequence shown here is derived from an EMBL/GenBank/DDBJ whole genome shotgun (WGS) entry which is preliminary data.</text>
</comment>
<feature type="transmembrane region" description="Helical" evidence="1">
    <location>
        <begin position="16"/>
        <end position="33"/>
    </location>
</feature>
<organism evidence="2 3">
    <name type="scientific">Botrytis galanthina</name>
    <dbReference type="NCBI Taxonomy" id="278940"/>
    <lineage>
        <taxon>Eukaryota</taxon>
        <taxon>Fungi</taxon>
        <taxon>Dikarya</taxon>
        <taxon>Ascomycota</taxon>
        <taxon>Pezizomycotina</taxon>
        <taxon>Leotiomycetes</taxon>
        <taxon>Helotiales</taxon>
        <taxon>Sclerotiniaceae</taxon>
        <taxon>Botrytis</taxon>
    </lineage>
</organism>
<dbReference type="EMBL" id="PQXL01000061">
    <property type="protein sequence ID" value="THV53036.1"/>
    <property type="molecule type" value="Genomic_DNA"/>
</dbReference>
<reference evidence="2 3" key="1">
    <citation type="submission" date="2017-12" db="EMBL/GenBank/DDBJ databases">
        <title>Comparative genomics of Botrytis spp.</title>
        <authorList>
            <person name="Valero-Jimenez C.A."/>
            <person name="Tapia P."/>
            <person name="Veloso J."/>
            <person name="Silva-Moreno E."/>
            <person name="Staats M."/>
            <person name="Valdes J.H."/>
            <person name="Van Kan J.A.L."/>
        </authorList>
    </citation>
    <scope>NUCLEOTIDE SEQUENCE [LARGE SCALE GENOMIC DNA]</scope>
    <source>
        <strain evidence="2 3">MUCL435</strain>
    </source>
</reference>
<keyword evidence="1" id="KW-1133">Transmembrane helix</keyword>